<evidence type="ECO:0000313" key="2">
    <source>
        <dbReference type="Proteomes" id="UP001145050"/>
    </source>
</evidence>
<evidence type="ECO:0000313" key="1">
    <source>
        <dbReference type="EMBL" id="MDC3426146.1"/>
    </source>
</evidence>
<dbReference type="Proteomes" id="UP001145050">
    <property type="component" value="Unassembled WGS sequence"/>
</dbReference>
<dbReference type="AlphaFoldDB" id="A0A9X4AN83"/>
<gene>
    <name evidence="1" type="ORF">NC797_16745</name>
</gene>
<comment type="caution">
    <text evidence="1">The sequence shown here is derived from an EMBL/GenBank/DDBJ whole genome shotgun (WGS) entry which is preliminary data.</text>
</comment>
<sequence length="82" mass="9605">MKWEEVRTIYPNQYVLLEILQSHIKGDKQYVDEVSLIRTISDPREATKELLHAENGTVVYHTNNEKFVIHLRKRASVRGVIS</sequence>
<protein>
    <submittedName>
        <fullName evidence="1">Uncharacterized protein</fullName>
    </submittedName>
</protein>
<dbReference type="EMBL" id="JAMQKB010000032">
    <property type="protein sequence ID" value="MDC3426146.1"/>
    <property type="molecule type" value="Genomic_DNA"/>
</dbReference>
<proteinExistence type="predicted"/>
<name>A0A9X4AN83_9BACI</name>
<dbReference type="RefSeq" id="WP_272437968.1">
    <property type="nucleotide sequence ID" value="NZ_JAMQKB010000032.1"/>
</dbReference>
<keyword evidence="2" id="KW-1185">Reference proteome</keyword>
<accession>A0A9X4AN83</accession>
<reference evidence="1" key="1">
    <citation type="submission" date="2022-06" db="EMBL/GenBank/DDBJ databases">
        <title>Aquibacillus sp. a new bacterium isolated from soil saline samples.</title>
        <authorList>
            <person name="Galisteo C."/>
            <person name="De La Haba R."/>
            <person name="Sanchez-Porro C."/>
            <person name="Ventosa A."/>
        </authorList>
    </citation>
    <scope>NUCLEOTIDE SEQUENCE</scope>
    <source>
        <strain evidence="1">3ASR75-11</strain>
    </source>
</reference>
<organism evidence="1 2">
    <name type="scientific">Terrihalobacillus insolitus</name>
    <dbReference type="NCBI Taxonomy" id="2950438"/>
    <lineage>
        <taxon>Bacteria</taxon>
        <taxon>Bacillati</taxon>
        <taxon>Bacillota</taxon>
        <taxon>Bacilli</taxon>
        <taxon>Bacillales</taxon>
        <taxon>Bacillaceae</taxon>
        <taxon>Terrihalobacillus</taxon>
    </lineage>
</organism>